<keyword evidence="1" id="KW-1133">Transmembrane helix</keyword>
<evidence type="ECO:0000256" key="1">
    <source>
        <dbReference type="SAM" id="Phobius"/>
    </source>
</evidence>
<dbReference type="Proteomes" id="UP001597079">
    <property type="component" value="Unassembled WGS sequence"/>
</dbReference>
<sequence length="111" mass="11280">MLSLLIGLVGGLIAVVQSLMDVFYGGTDKTSSLHVTTGTIGALVFSVIALVASAVVLKWPKIGGLMMLIGGIGGFVCVQLTFLAPGVVLLLGGIIGVFSSKRESSATDRAD</sequence>
<accession>A0ABW4JNC3</accession>
<dbReference type="RefSeq" id="WP_377944955.1">
    <property type="nucleotide sequence ID" value="NZ_JBHUCX010000083.1"/>
</dbReference>
<name>A0ABW4JNC3_9BACL</name>
<evidence type="ECO:0008006" key="4">
    <source>
        <dbReference type="Google" id="ProtNLM"/>
    </source>
</evidence>
<dbReference type="EMBL" id="JBHUCX010000083">
    <property type="protein sequence ID" value="MFD1677045.1"/>
    <property type="molecule type" value="Genomic_DNA"/>
</dbReference>
<keyword evidence="3" id="KW-1185">Reference proteome</keyword>
<evidence type="ECO:0000313" key="2">
    <source>
        <dbReference type="EMBL" id="MFD1677045.1"/>
    </source>
</evidence>
<proteinExistence type="predicted"/>
<organism evidence="2 3">
    <name type="scientific">Alicyclobacillus fodiniaquatilis</name>
    <dbReference type="NCBI Taxonomy" id="1661150"/>
    <lineage>
        <taxon>Bacteria</taxon>
        <taxon>Bacillati</taxon>
        <taxon>Bacillota</taxon>
        <taxon>Bacilli</taxon>
        <taxon>Bacillales</taxon>
        <taxon>Alicyclobacillaceae</taxon>
        <taxon>Alicyclobacillus</taxon>
    </lineage>
</organism>
<comment type="caution">
    <text evidence="2">The sequence shown here is derived from an EMBL/GenBank/DDBJ whole genome shotgun (WGS) entry which is preliminary data.</text>
</comment>
<reference evidence="3" key="1">
    <citation type="journal article" date="2019" name="Int. J. Syst. Evol. Microbiol.">
        <title>The Global Catalogue of Microorganisms (GCM) 10K type strain sequencing project: providing services to taxonomists for standard genome sequencing and annotation.</title>
        <authorList>
            <consortium name="The Broad Institute Genomics Platform"/>
            <consortium name="The Broad Institute Genome Sequencing Center for Infectious Disease"/>
            <person name="Wu L."/>
            <person name="Ma J."/>
        </authorList>
    </citation>
    <scope>NUCLEOTIDE SEQUENCE [LARGE SCALE GENOMIC DNA]</scope>
    <source>
        <strain evidence="3">CGMCC 1.12286</strain>
    </source>
</reference>
<feature type="transmembrane region" description="Helical" evidence="1">
    <location>
        <begin position="69"/>
        <end position="98"/>
    </location>
</feature>
<keyword evidence="1" id="KW-0472">Membrane</keyword>
<feature type="transmembrane region" description="Helical" evidence="1">
    <location>
        <begin position="34"/>
        <end position="57"/>
    </location>
</feature>
<protein>
    <recommendedName>
        <fullName evidence="4">DUF4064 domain-containing protein</fullName>
    </recommendedName>
</protein>
<gene>
    <name evidence="2" type="ORF">ACFSB2_20430</name>
</gene>
<evidence type="ECO:0000313" key="3">
    <source>
        <dbReference type="Proteomes" id="UP001597079"/>
    </source>
</evidence>
<keyword evidence="1" id="KW-0812">Transmembrane</keyword>